<dbReference type="InterPro" id="IPR029069">
    <property type="entry name" value="HotDog_dom_sf"/>
</dbReference>
<proteinExistence type="predicted"/>
<reference evidence="1 3" key="1">
    <citation type="submission" date="2014-03" db="EMBL/GenBank/DDBJ databases">
        <title>Complete genome sequence of the Radio-Resistant Rubrobacter radiotolerans RSPS-4.</title>
        <authorList>
            <person name="Egas C.C."/>
            <person name="Barroso C.C."/>
            <person name="Froufe H.J.C."/>
            <person name="Pacheco J.J."/>
            <person name="Albuquerque L.L."/>
            <person name="da Costa M.M.S."/>
        </authorList>
    </citation>
    <scope>NUCLEOTIDE SEQUENCE [LARGE SCALE GENOMIC DNA]</scope>
    <source>
        <strain evidence="1 3">RSPS-4</strain>
    </source>
</reference>
<dbReference type="KEGG" id="rrd:RradSPS_1840"/>
<organism evidence="1 3">
    <name type="scientific">Rubrobacter radiotolerans</name>
    <name type="common">Arthrobacter radiotolerans</name>
    <dbReference type="NCBI Taxonomy" id="42256"/>
    <lineage>
        <taxon>Bacteria</taxon>
        <taxon>Bacillati</taxon>
        <taxon>Actinomycetota</taxon>
        <taxon>Rubrobacteria</taxon>
        <taxon>Rubrobacterales</taxon>
        <taxon>Rubrobacteraceae</taxon>
        <taxon>Rubrobacter</taxon>
    </lineage>
</organism>
<name>A0A023X469_RUBRA</name>
<evidence type="ECO:0000313" key="3">
    <source>
        <dbReference type="Proteomes" id="UP000025229"/>
    </source>
</evidence>
<dbReference type="PATRIC" id="fig|42256.3.peg.1869"/>
<dbReference type="InterPro" id="IPR027961">
    <property type="entry name" value="DUF4442"/>
</dbReference>
<dbReference type="EMBL" id="CP007514">
    <property type="protein sequence ID" value="AHY47123.1"/>
    <property type="molecule type" value="Genomic_DNA"/>
</dbReference>
<accession>A0A023X469</accession>
<dbReference type="Proteomes" id="UP001281130">
    <property type="component" value="Unassembled WGS sequence"/>
</dbReference>
<reference evidence="2" key="2">
    <citation type="submission" date="2023-11" db="EMBL/GenBank/DDBJ databases">
        <title>MicrobeMod: A computational toolkit for identifying prokaryotic methylation and restriction-modification with nanopore sequencing.</title>
        <authorList>
            <person name="Crits-Christoph A."/>
            <person name="Kang S.C."/>
            <person name="Lee H."/>
            <person name="Ostrov N."/>
        </authorList>
    </citation>
    <scope>NUCLEOTIDE SEQUENCE</scope>
    <source>
        <strain evidence="2">ATCC 51242</strain>
    </source>
</reference>
<dbReference type="STRING" id="42256.RradSPS_1840"/>
<dbReference type="Pfam" id="PF14539">
    <property type="entry name" value="DUF4442"/>
    <property type="match status" value="1"/>
</dbReference>
<dbReference type="HOGENOM" id="CLU_116159_0_0_11"/>
<evidence type="ECO:0000313" key="2">
    <source>
        <dbReference type="EMBL" id="MDX5894528.1"/>
    </source>
</evidence>
<dbReference type="eggNOG" id="COG2050">
    <property type="taxonomic scope" value="Bacteria"/>
</dbReference>
<dbReference type="EMBL" id="JAWXXX010000001">
    <property type="protein sequence ID" value="MDX5894528.1"/>
    <property type="molecule type" value="Genomic_DNA"/>
</dbReference>
<evidence type="ECO:0000313" key="1">
    <source>
        <dbReference type="EMBL" id="AHY47123.1"/>
    </source>
</evidence>
<dbReference type="Proteomes" id="UP000025229">
    <property type="component" value="Chromosome"/>
</dbReference>
<sequence>MVLFPREGESWRTRFYRAGINVYPSYRGSGGRVTYIARDWLEVRMELPLGWRTRNNQGTIFGGSIYSAIDPFYALMVAMNLGREYVVWDKAATIRYRRPGDAKLYGHFVLDREEIEGIRHEMQNRRSTDRVYTVRLVNREGDVKAIIEKTVYVGWREGSPRAAVQPSERTLVSEKEAG</sequence>
<dbReference type="Gene3D" id="3.10.129.10">
    <property type="entry name" value="Hotdog Thioesterase"/>
    <property type="match status" value="1"/>
</dbReference>
<protein>
    <submittedName>
        <fullName evidence="2">DUF4442 domain-containing protein</fullName>
    </submittedName>
</protein>
<dbReference type="RefSeq" id="WP_198024467.1">
    <property type="nucleotide sequence ID" value="NZ_CP007514.1"/>
</dbReference>
<dbReference type="AlphaFoldDB" id="A0A023X469"/>
<keyword evidence="3" id="KW-1185">Reference proteome</keyword>
<gene>
    <name evidence="1" type="ORF">RradSPS_1840</name>
    <name evidence="2" type="ORF">SIL72_10875</name>
</gene>
<dbReference type="SUPFAM" id="SSF54637">
    <property type="entry name" value="Thioesterase/thiol ester dehydrase-isomerase"/>
    <property type="match status" value="1"/>
</dbReference>